<keyword evidence="2" id="KW-1133">Transmembrane helix</keyword>
<protein>
    <recommendedName>
        <fullName evidence="5">Innexin</fullName>
    </recommendedName>
</protein>
<feature type="region of interest" description="Disordered" evidence="1">
    <location>
        <begin position="429"/>
        <end position="475"/>
    </location>
</feature>
<comment type="caution">
    <text evidence="3">The sequence shown here is derived from an EMBL/GenBank/DDBJ whole genome shotgun (WGS) entry which is preliminary data.</text>
</comment>
<dbReference type="AlphaFoldDB" id="A0A9Q0YC25"/>
<feature type="compositionally biased region" description="Basic and acidic residues" evidence="1">
    <location>
        <begin position="429"/>
        <end position="444"/>
    </location>
</feature>
<feature type="transmembrane region" description="Helical" evidence="2">
    <location>
        <begin position="307"/>
        <end position="330"/>
    </location>
</feature>
<evidence type="ECO:0000256" key="1">
    <source>
        <dbReference type="SAM" id="MobiDB-lite"/>
    </source>
</evidence>
<dbReference type="Proteomes" id="UP001152320">
    <property type="component" value="Chromosome 23"/>
</dbReference>
<gene>
    <name evidence="3" type="ORF">HOLleu_41686</name>
</gene>
<reference evidence="3" key="1">
    <citation type="submission" date="2021-10" db="EMBL/GenBank/DDBJ databases">
        <title>Tropical sea cucumber genome reveals ecological adaptation and Cuvierian tubules defense mechanism.</title>
        <authorList>
            <person name="Chen T."/>
        </authorList>
    </citation>
    <scope>NUCLEOTIDE SEQUENCE</scope>
    <source>
        <strain evidence="3">Nanhai2018</strain>
        <tissue evidence="3">Muscle</tissue>
    </source>
</reference>
<evidence type="ECO:0000313" key="3">
    <source>
        <dbReference type="EMBL" id="KAJ8019903.1"/>
    </source>
</evidence>
<dbReference type="EMBL" id="JAIZAY010000023">
    <property type="protein sequence ID" value="KAJ8019903.1"/>
    <property type="molecule type" value="Genomic_DNA"/>
</dbReference>
<organism evidence="3 4">
    <name type="scientific">Holothuria leucospilota</name>
    <name type="common">Black long sea cucumber</name>
    <name type="synonym">Mertensiothuria leucospilota</name>
    <dbReference type="NCBI Taxonomy" id="206669"/>
    <lineage>
        <taxon>Eukaryota</taxon>
        <taxon>Metazoa</taxon>
        <taxon>Echinodermata</taxon>
        <taxon>Eleutherozoa</taxon>
        <taxon>Echinozoa</taxon>
        <taxon>Holothuroidea</taxon>
        <taxon>Aspidochirotacea</taxon>
        <taxon>Aspidochirotida</taxon>
        <taxon>Holothuriidae</taxon>
        <taxon>Holothuria</taxon>
    </lineage>
</organism>
<feature type="transmembrane region" description="Helical" evidence="2">
    <location>
        <begin position="38"/>
        <end position="60"/>
    </location>
</feature>
<feature type="transmembrane region" description="Helical" evidence="2">
    <location>
        <begin position="147"/>
        <end position="166"/>
    </location>
</feature>
<accession>A0A9Q0YC25</accession>
<proteinExistence type="predicted"/>
<evidence type="ECO:0008006" key="5">
    <source>
        <dbReference type="Google" id="ProtNLM"/>
    </source>
</evidence>
<evidence type="ECO:0000256" key="2">
    <source>
        <dbReference type="SAM" id="Phobius"/>
    </source>
</evidence>
<keyword evidence="2" id="KW-0812">Transmembrane</keyword>
<feature type="transmembrane region" description="Helical" evidence="2">
    <location>
        <begin position="247"/>
        <end position="265"/>
    </location>
</feature>
<sequence length="475" mass="55055">MADAAKLLKDLLPAVNNVFGQEILKSGSINTNLPSDNLGFWLTQGVPFGLFFAHILMAVIGERDVGRCFVPGIKDNQLAPSQIQYITELCVDQAAHYECFDDDKGTLIDVCKSSYLCDEDITNSTNSYFGDDSEKPSIFETLFFYRYYIWFLCFFTFIRALPQIVWKLYCTADIRKAVQDIAILAEFQHAMCGVTALVSGDKTDTTNNGRQEERPAWMKYMDTIVIREVQRRATGKSLFAAYLIRKLADVFLDCLIFILLLWFYFHRTPFDHLVFVCDLHRDRDNIFLCETLKRQFIPCTVSFGFEFVITGFILFFVMIFDFIVQVWCILKFTRIGHRFVRFISGEYLLDTIQFWEPFISRELELDQNDQWEDFDKSFMYSPNDLYLVGLLYKQSNVSHAHFLKMMSEKMLEQLRPAFAYMRQKSVHELSDHPEASGNESHESVESSLTRSGFYFPDPSNSSGVSLRSIPFSRPT</sequence>
<name>A0A9Q0YC25_HOLLE</name>
<keyword evidence="4" id="KW-1185">Reference proteome</keyword>
<evidence type="ECO:0000313" key="4">
    <source>
        <dbReference type="Proteomes" id="UP001152320"/>
    </source>
</evidence>
<keyword evidence="2" id="KW-0472">Membrane</keyword>